<comment type="caution">
    <text evidence="2">The sequence shown here is derived from an EMBL/GenBank/DDBJ whole genome shotgun (WGS) entry which is preliminary data.</text>
</comment>
<organism evidence="2 3">
    <name type="scientific">Sporothrix schenckii 1099-18</name>
    <dbReference type="NCBI Taxonomy" id="1397361"/>
    <lineage>
        <taxon>Eukaryota</taxon>
        <taxon>Fungi</taxon>
        <taxon>Dikarya</taxon>
        <taxon>Ascomycota</taxon>
        <taxon>Pezizomycotina</taxon>
        <taxon>Sordariomycetes</taxon>
        <taxon>Sordariomycetidae</taxon>
        <taxon>Ophiostomatales</taxon>
        <taxon>Ophiostomataceae</taxon>
        <taxon>Sporothrix</taxon>
    </lineage>
</organism>
<dbReference type="EMBL" id="AXCR01000001">
    <property type="protein sequence ID" value="KJR89053.1"/>
    <property type="molecule type" value="Genomic_DNA"/>
</dbReference>
<dbReference type="InterPro" id="IPR053178">
    <property type="entry name" value="Osmoadaptation_assoc"/>
</dbReference>
<evidence type="ECO:0000313" key="2">
    <source>
        <dbReference type="EMBL" id="KJR89053.1"/>
    </source>
</evidence>
<sequence length="508" mass="55552">MPGVPSSRGCDACRRQKKKVSIRVLPIFGQLTPIECTGSGQQRYKFHNNTVTQPPLRRRSPGTSASSHAAPRSQELVHRPTLLPPLGSSAQGAVISRLVSALEVSDPRFDLSVYGSFIRDIPQRLGSNPALDAAAASLASTLPLVLRKTGTDDYDKALQPVNRATAPMLQEYGRALHSLRTALCDPVAIKSPNTLCALYLVVVTQGWLQGDGGNLPSHGEAVAMILRSIKRHRQSSWGDFENSVMSTLCFLVVMEGFINPRISLDDNLWEIPEPHGPTTARDEPLNIDSLGNRYLAHVVKLLREPNVYQMELVVAYHRVRLDRTKLSALLATIPATPCPDDQAKFPISDALCRVHLRWQTAFGMLTLIAMRIGSVLSSLVPLPECMDAFAVLDLPGDLHAYRDDIVDVAGQALQYYPLGSSFMPLCLLVAYFSLSFTDGDASQRTRILRLFSTYRPGVNPERELNDIAKALHPGRVVRNAHIASPSTVGCANEDLGHSLTASDLCTIL</sequence>
<accession>A0A0F2MH86</accession>
<reference evidence="2 3" key="2">
    <citation type="journal article" date="2015" name="Eukaryot. Cell">
        <title>Asexual propagation of a virulent clone complex in a human and feline outbreak of sporotrichosis.</title>
        <authorList>
            <person name="Teixeira Mde M."/>
            <person name="Rodrigues A.M."/>
            <person name="Tsui C.K."/>
            <person name="de Almeida L.G."/>
            <person name="Van Diepeningen A.D."/>
            <person name="van den Ende B.G."/>
            <person name="Fernandes G.F."/>
            <person name="Kano R."/>
            <person name="Hamelin R.C."/>
            <person name="Lopes-Bezerra L.M."/>
            <person name="Vasconcelos A.T."/>
            <person name="de Hoog S."/>
            <person name="de Camargo Z.P."/>
            <person name="Felipe M.S."/>
        </authorList>
    </citation>
    <scope>NUCLEOTIDE SEQUENCE [LARGE SCALE GENOMIC DNA]</scope>
    <source>
        <strain evidence="2 3">1099-18</strain>
    </source>
</reference>
<dbReference type="PANTHER" id="PTHR38111:SF11">
    <property type="entry name" value="TRANSCRIPTION FACTOR DOMAIN-CONTAINING PROTEIN-RELATED"/>
    <property type="match status" value="1"/>
</dbReference>
<gene>
    <name evidence="2" type="ORF">SPSK_06204</name>
</gene>
<proteinExistence type="predicted"/>
<dbReference type="RefSeq" id="XP_016591729.1">
    <property type="nucleotide sequence ID" value="XM_016732911.1"/>
</dbReference>
<dbReference type="AlphaFoldDB" id="A0A0F2MH86"/>
<dbReference type="PANTHER" id="PTHR38111">
    <property type="entry name" value="ZN(2)-C6 FUNGAL-TYPE DOMAIN-CONTAINING PROTEIN-RELATED"/>
    <property type="match status" value="1"/>
</dbReference>
<dbReference type="Proteomes" id="UP000033710">
    <property type="component" value="Unassembled WGS sequence"/>
</dbReference>
<protein>
    <submittedName>
        <fullName evidence="2">Uncharacterized protein</fullName>
    </submittedName>
</protein>
<feature type="region of interest" description="Disordered" evidence="1">
    <location>
        <begin position="47"/>
        <end position="83"/>
    </location>
</feature>
<dbReference type="GeneID" id="27668188"/>
<dbReference type="OrthoDB" id="4314040at2759"/>
<dbReference type="KEGG" id="ssck:SPSK_06204"/>
<reference evidence="2 3" key="1">
    <citation type="journal article" date="2014" name="BMC Genomics">
        <title>Comparative genomics of the major fungal agents of human and animal Sporotrichosis: Sporothrix schenckii and Sporothrix brasiliensis.</title>
        <authorList>
            <person name="Teixeira M.M."/>
            <person name="de Almeida L.G."/>
            <person name="Kubitschek-Barreira P."/>
            <person name="Alves F.L."/>
            <person name="Kioshima E.S."/>
            <person name="Abadio A.K."/>
            <person name="Fernandes L."/>
            <person name="Derengowski L.S."/>
            <person name="Ferreira K.S."/>
            <person name="Souza R.C."/>
            <person name="Ruiz J.C."/>
            <person name="de Andrade N.C."/>
            <person name="Paes H.C."/>
            <person name="Nicola A.M."/>
            <person name="Albuquerque P."/>
            <person name="Gerber A.L."/>
            <person name="Martins V.P."/>
            <person name="Peconick L.D."/>
            <person name="Neto A.V."/>
            <person name="Chaucanez C.B."/>
            <person name="Silva P.A."/>
            <person name="Cunha O.L."/>
            <person name="de Oliveira F.F."/>
            <person name="dos Santos T.C."/>
            <person name="Barros A.L."/>
            <person name="Soares M.A."/>
            <person name="de Oliveira L.M."/>
            <person name="Marini M.M."/>
            <person name="Villalobos-Duno H."/>
            <person name="Cunha M.M."/>
            <person name="de Hoog S."/>
            <person name="da Silveira J.F."/>
            <person name="Henrissat B."/>
            <person name="Nino-Vega G.A."/>
            <person name="Cisalpino P.S."/>
            <person name="Mora-Montes H.M."/>
            <person name="Almeida S.R."/>
            <person name="Stajich J.E."/>
            <person name="Lopes-Bezerra L.M."/>
            <person name="Vasconcelos A.T."/>
            <person name="Felipe M.S."/>
        </authorList>
    </citation>
    <scope>NUCLEOTIDE SEQUENCE [LARGE SCALE GENOMIC DNA]</scope>
    <source>
        <strain evidence="2 3">1099-18</strain>
    </source>
</reference>
<name>A0A0F2MH86_SPOSC</name>
<dbReference type="VEuPathDB" id="FungiDB:SPSK_06204"/>
<evidence type="ECO:0000256" key="1">
    <source>
        <dbReference type="SAM" id="MobiDB-lite"/>
    </source>
</evidence>
<evidence type="ECO:0000313" key="3">
    <source>
        <dbReference type="Proteomes" id="UP000033710"/>
    </source>
</evidence>